<dbReference type="AlphaFoldDB" id="A0A6V0E5Q8"/>
<evidence type="ECO:0000313" key="1">
    <source>
        <dbReference type="EMBL" id="CAD9513164.1"/>
    </source>
</evidence>
<sequence length="258" mass="27338">MLWSCCAAEAESSCVFPNPAGAFGSESISGVQVFPTLLGAASHEAHTEYIGGLPAGAKVEHSVGRPGTPSEFDFFSATTYQQGVAREGGGVERTPQSPAQSPATLAIKERWQRCLAAQGDGAPVTRAALEIARIDDFLPSAATGRACVCFNEATGQRSEAVYHVDGSNARVIVQAFSESGARDVLVPIGAIEDIYTISDGDDCFAPKLIAALAPEERERLFLLVFAQGSDDALQSLCLLEKSSEDRDKLLDLLRILCQ</sequence>
<reference evidence="1" key="1">
    <citation type="submission" date="2021-01" db="EMBL/GenBank/DDBJ databases">
        <authorList>
            <person name="Corre E."/>
            <person name="Pelletier E."/>
            <person name="Niang G."/>
            <person name="Scheremetjew M."/>
            <person name="Finn R."/>
            <person name="Kale V."/>
            <person name="Holt S."/>
            <person name="Cochrane G."/>
            <person name="Meng A."/>
            <person name="Brown T."/>
            <person name="Cohen L."/>
        </authorList>
    </citation>
    <scope>NUCLEOTIDE SEQUENCE</scope>
    <source>
        <strain evidence="1">RCC3387</strain>
    </source>
</reference>
<organism evidence="1">
    <name type="scientific">Zooxanthella nutricula</name>
    <dbReference type="NCBI Taxonomy" id="1333877"/>
    <lineage>
        <taxon>Eukaryota</taxon>
        <taxon>Sar</taxon>
        <taxon>Alveolata</taxon>
        <taxon>Dinophyceae</taxon>
        <taxon>Peridiniales</taxon>
        <taxon>Peridiniales incertae sedis</taxon>
        <taxon>Zooxanthella</taxon>
    </lineage>
</organism>
<gene>
    <name evidence="1" type="ORF">BRAN1462_LOCUS7379</name>
</gene>
<protein>
    <submittedName>
        <fullName evidence="1">Uncharacterized protein</fullName>
    </submittedName>
</protein>
<dbReference type="EMBL" id="HBGW01011658">
    <property type="protein sequence ID" value="CAD9513164.1"/>
    <property type="molecule type" value="Transcribed_RNA"/>
</dbReference>
<name>A0A6V0E5Q8_9DINO</name>
<accession>A0A6V0E5Q8</accession>
<proteinExistence type="predicted"/>